<name>A0A5B0MP58_PUCGR</name>
<comment type="caution">
    <text evidence="1">The sequence shown here is derived from an EMBL/GenBank/DDBJ whole genome shotgun (WGS) entry which is preliminary data.</text>
</comment>
<dbReference type="EMBL" id="VSWC01000144">
    <property type="protein sequence ID" value="KAA1078252.1"/>
    <property type="molecule type" value="Genomic_DNA"/>
</dbReference>
<dbReference type="Proteomes" id="UP000324748">
    <property type="component" value="Unassembled WGS sequence"/>
</dbReference>
<evidence type="ECO:0000313" key="2">
    <source>
        <dbReference type="Proteomes" id="UP000324748"/>
    </source>
</evidence>
<evidence type="ECO:0000313" key="1">
    <source>
        <dbReference type="EMBL" id="KAA1078252.1"/>
    </source>
</evidence>
<reference evidence="1 2" key="1">
    <citation type="submission" date="2019-05" db="EMBL/GenBank/DDBJ databases">
        <title>Emergence of the Ug99 lineage of the wheat stem rust pathogen through somatic hybridization.</title>
        <authorList>
            <person name="Li F."/>
            <person name="Upadhyaya N.M."/>
            <person name="Sperschneider J."/>
            <person name="Matny O."/>
            <person name="Nguyen-Phuc H."/>
            <person name="Mago R."/>
            <person name="Raley C."/>
            <person name="Miller M.E."/>
            <person name="Silverstein K.A.T."/>
            <person name="Henningsen E."/>
            <person name="Hirsch C.D."/>
            <person name="Visser B."/>
            <person name="Pretorius Z.A."/>
            <person name="Steffenson B.J."/>
            <person name="Schwessinger B."/>
            <person name="Dodds P.N."/>
            <person name="Figueroa M."/>
        </authorList>
    </citation>
    <scope>NUCLEOTIDE SEQUENCE [LARGE SCALE GENOMIC DNA]</scope>
    <source>
        <strain evidence="1">21-0</strain>
    </source>
</reference>
<gene>
    <name evidence="1" type="ORF">PGT21_031881</name>
</gene>
<keyword evidence="2" id="KW-1185">Reference proteome</keyword>
<sequence>MYLVDWKEILPVNEVHVPRRLEGSPSSQRGTCTSLTGRASFRSTRYMYLVDWKEALPVSEVRVPRRLEGNPSSRPSPLSGLGYPWGYPDIRRDFTEKGASAPESAPASGYPLALAGIRQRIADIRDGLSPPISIARIWAPLAFPVKLAGICPV</sequence>
<accession>A0A5B0MP58</accession>
<protein>
    <submittedName>
        <fullName evidence="1">Uncharacterized protein</fullName>
    </submittedName>
</protein>
<proteinExistence type="predicted"/>
<organism evidence="1 2">
    <name type="scientific">Puccinia graminis f. sp. tritici</name>
    <dbReference type="NCBI Taxonomy" id="56615"/>
    <lineage>
        <taxon>Eukaryota</taxon>
        <taxon>Fungi</taxon>
        <taxon>Dikarya</taxon>
        <taxon>Basidiomycota</taxon>
        <taxon>Pucciniomycotina</taxon>
        <taxon>Pucciniomycetes</taxon>
        <taxon>Pucciniales</taxon>
        <taxon>Pucciniaceae</taxon>
        <taxon>Puccinia</taxon>
    </lineage>
</organism>
<dbReference type="AlphaFoldDB" id="A0A5B0MP58"/>